<keyword evidence="3" id="KW-0949">S-adenosyl-L-methionine</keyword>
<evidence type="ECO:0000313" key="5">
    <source>
        <dbReference type="EMBL" id="KOR89095.1"/>
    </source>
</evidence>
<dbReference type="RefSeq" id="WP_054402144.1">
    <property type="nucleotide sequence ID" value="NZ_LIUT01000001.1"/>
</dbReference>
<keyword evidence="5" id="KW-0830">Ubiquinone</keyword>
<dbReference type="SUPFAM" id="SSF53335">
    <property type="entry name" value="S-adenosyl-L-methionine-dependent methyltransferases"/>
    <property type="match status" value="1"/>
</dbReference>
<gene>
    <name evidence="5" type="ORF">AM231_07905</name>
</gene>
<dbReference type="Pfam" id="PF08241">
    <property type="entry name" value="Methyltransf_11"/>
    <property type="match status" value="1"/>
</dbReference>
<dbReference type="OrthoDB" id="9791837at2"/>
<accession>A0A0M1P473</accession>
<name>A0A0M1P473_9BACL</name>
<evidence type="ECO:0000313" key="6">
    <source>
        <dbReference type="Proteomes" id="UP000036932"/>
    </source>
</evidence>
<keyword evidence="2 5" id="KW-0808">Transferase</keyword>
<dbReference type="Gene3D" id="3.40.50.150">
    <property type="entry name" value="Vaccinia Virus protein VP39"/>
    <property type="match status" value="1"/>
</dbReference>
<dbReference type="GO" id="GO:0008757">
    <property type="term" value="F:S-adenosylmethionine-dependent methyltransferase activity"/>
    <property type="evidence" value="ECO:0007669"/>
    <property type="project" value="InterPro"/>
</dbReference>
<dbReference type="InterPro" id="IPR013216">
    <property type="entry name" value="Methyltransf_11"/>
</dbReference>
<dbReference type="PATRIC" id="fig|1705565.3.peg.3507"/>
<dbReference type="Proteomes" id="UP000036932">
    <property type="component" value="Unassembled WGS sequence"/>
</dbReference>
<dbReference type="InterPro" id="IPR029063">
    <property type="entry name" value="SAM-dependent_MTases_sf"/>
</dbReference>
<protein>
    <submittedName>
        <fullName evidence="5">Ubiquinone biosynthesis methyltransferase UbiE</fullName>
    </submittedName>
</protein>
<keyword evidence="1 5" id="KW-0489">Methyltransferase</keyword>
<sequence length="244" mass="28354">MKEKVMEAYDKLAGDYERHVDSQSGHNAFYERPAMLSMLPSDLGQMTVLDAGCAAGWYTEQFIQRGAQVTAIDLSPAMIEACKRRVGNKANVFACDMNEELPFDDETFDLIVSSLTLHYIEDWTPIFREFQRVLKHGGSLIFSVHHPFMDFKHFDRHDYFARELLTETWNKPEAGPVEVTFYRRPIQEIMNVTSSRFNIEQIVEPQPSIAHKDNPEAKEWMAKWYDRLMTNPHFLIVKARKSVD</sequence>
<dbReference type="GO" id="GO:0032259">
    <property type="term" value="P:methylation"/>
    <property type="evidence" value="ECO:0007669"/>
    <property type="project" value="UniProtKB-KW"/>
</dbReference>
<proteinExistence type="predicted"/>
<dbReference type="CDD" id="cd02440">
    <property type="entry name" value="AdoMet_MTases"/>
    <property type="match status" value="1"/>
</dbReference>
<organism evidence="5 6">
    <name type="scientific">Paenibacillus solani</name>
    <dbReference type="NCBI Taxonomy" id="1705565"/>
    <lineage>
        <taxon>Bacteria</taxon>
        <taxon>Bacillati</taxon>
        <taxon>Bacillota</taxon>
        <taxon>Bacilli</taxon>
        <taxon>Bacillales</taxon>
        <taxon>Paenibacillaceae</taxon>
        <taxon>Paenibacillus</taxon>
    </lineage>
</organism>
<reference evidence="6" key="1">
    <citation type="submission" date="2015-08" db="EMBL/GenBank/DDBJ databases">
        <title>Genome sequencing project for genomic taxonomy and phylogenomics of Bacillus-like bacteria.</title>
        <authorList>
            <person name="Liu B."/>
            <person name="Wang J."/>
            <person name="Zhu Y."/>
            <person name="Liu G."/>
            <person name="Chen Q."/>
            <person name="Chen Z."/>
            <person name="Lan J."/>
            <person name="Che J."/>
            <person name="Ge C."/>
            <person name="Shi H."/>
            <person name="Pan Z."/>
            <person name="Liu X."/>
        </authorList>
    </citation>
    <scope>NUCLEOTIDE SEQUENCE [LARGE SCALE GENOMIC DNA]</scope>
    <source>
        <strain evidence="6">FJAT-22460</strain>
    </source>
</reference>
<keyword evidence="6" id="KW-1185">Reference proteome</keyword>
<evidence type="ECO:0000256" key="3">
    <source>
        <dbReference type="ARBA" id="ARBA00022691"/>
    </source>
</evidence>
<feature type="domain" description="Methyltransferase type 11" evidence="4">
    <location>
        <begin position="49"/>
        <end position="142"/>
    </location>
</feature>
<evidence type="ECO:0000256" key="1">
    <source>
        <dbReference type="ARBA" id="ARBA00022603"/>
    </source>
</evidence>
<dbReference type="PANTHER" id="PTHR43464">
    <property type="entry name" value="METHYLTRANSFERASE"/>
    <property type="match status" value="1"/>
</dbReference>
<dbReference type="EMBL" id="LIUT01000001">
    <property type="protein sequence ID" value="KOR89095.1"/>
    <property type="molecule type" value="Genomic_DNA"/>
</dbReference>
<evidence type="ECO:0000259" key="4">
    <source>
        <dbReference type="Pfam" id="PF08241"/>
    </source>
</evidence>
<comment type="caution">
    <text evidence="5">The sequence shown here is derived from an EMBL/GenBank/DDBJ whole genome shotgun (WGS) entry which is preliminary data.</text>
</comment>
<dbReference type="AlphaFoldDB" id="A0A0M1P473"/>
<dbReference type="PANTHER" id="PTHR43464:SF19">
    <property type="entry name" value="UBIQUINONE BIOSYNTHESIS O-METHYLTRANSFERASE, MITOCHONDRIAL"/>
    <property type="match status" value="1"/>
</dbReference>
<evidence type="ECO:0000256" key="2">
    <source>
        <dbReference type="ARBA" id="ARBA00022679"/>
    </source>
</evidence>